<dbReference type="eggNOG" id="COG0745">
    <property type="taxonomic scope" value="Bacteria"/>
</dbReference>
<evidence type="ECO:0000313" key="2">
    <source>
        <dbReference type="Proteomes" id="UP000002588"/>
    </source>
</evidence>
<dbReference type="STRING" id="62928.azo0357"/>
<dbReference type="Gene3D" id="3.40.50.2300">
    <property type="match status" value="1"/>
</dbReference>
<dbReference type="Proteomes" id="UP000002588">
    <property type="component" value="Chromosome"/>
</dbReference>
<sequence>MDWRVLVVDDKAADDVAETIGGNKTVPKPDSISCEKCADFFQAVELLKNQRFDLVILDLKDDGAPEQETLAGERVFEEIKKCRFVPVVFHTGFPHKVGDQTSPYVRVVTRADWENLRSTIKEVLDTKLPRLIRHIEEEQRRFMWESAERIWADDLHKDNPTDLVYLLARRLANSLSGDVVRSFFGSDGTEGAPKSEMVHAVELYIFPPISQHFLFGDIFEKKTSGKSEYFVSLTPSCDHAQRKAEFLLFARCADLSDSEEWKKVQGFLEAKTAPSKSAVNDLKELMKDNNPRPRLQDRYKYLPGTSFIPDLLVDLQNTLTIDREKLVSGEAGLERIASLDSPFSEYLQAKMIRYFGRVGTPSLDTDLTFERFKSRTMKT</sequence>
<gene>
    <name evidence="1" type="ordered locus">azo0357</name>
</gene>
<name>A1K2B9_AZOSB</name>
<evidence type="ECO:0000313" key="1">
    <source>
        <dbReference type="EMBL" id="CAL92974.1"/>
    </source>
</evidence>
<dbReference type="RefSeq" id="WP_011764092.1">
    <property type="nucleotide sequence ID" value="NC_008702.1"/>
</dbReference>
<reference evidence="1 2" key="1">
    <citation type="journal article" date="2006" name="Nat. Biotechnol.">
        <title>Complete genome of the mutualistic, N2-fixing grass endophyte Azoarcus sp. strain BH72.</title>
        <authorList>
            <person name="Krause A."/>
            <person name="Ramakumar A."/>
            <person name="Bartels D."/>
            <person name="Battistoni F."/>
            <person name="Bekel T."/>
            <person name="Boch J."/>
            <person name="Boehm M."/>
            <person name="Friedrich F."/>
            <person name="Hurek T."/>
            <person name="Krause L."/>
            <person name="Linke B."/>
            <person name="McHardy A.C."/>
            <person name="Sarkar A."/>
            <person name="Schneiker S."/>
            <person name="Syed A.A."/>
            <person name="Thauer R."/>
            <person name="Vorhoelter F.-J."/>
            <person name="Weidner S."/>
            <person name="Puehler A."/>
            <person name="Reinhold-Hurek B."/>
            <person name="Kaiser O."/>
            <person name="Goesmann A."/>
        </authorList>
    </citation>
    <scope>NUCLEOTIDE SEQUENCE [LARGE SCALE GENOMIC DNA]</scope>
    <source>
        <strain evidence="1 2">BH72</strain>
    </source>
</reference>
<dbReference type="SUPFAM" id="SSF52172">
    <property type="entry name" value="CheY-like"/>
    <property type="match status" value="1"/>
</dbReference>
<organism evidence="1 2">
    <name type="scientific">Azoarcus sp. (strain BH72)</name>
    <dbReference type="NCBI Taxonomy" id="418699"/>
    <lineage>
        <taxon>Bacteria</taxon>
        <taxon>Pseudomonadati</taxon>
        <taxon>Pseudomonadota</taxon>
        <taxon>Betaproteobacteria</taxon>
        <taxon>Rhodocyclales</taxon>
        <taxon>Zoogloeaceae</taxon>
        <taxon>Azoarcus</taxon>
    </lineage>
</organism>
<keyword evidence="2" id="KW-1185">Reference proteome</keyword>
<protein>
    <recommendedName>
        <fullName evidence="3">Response regulatory domain-containing protein</fullName>
    </recommendedName>
</protein>
<proteinExistence type="predicted"/>
<dbReference type="AlphaFoldDB" id="A1K2B9"/>
<dbReference type="HOGENOM" id="CLU_059872_0_0_4"/>
<dbReference type="InterPro" id="IPR011006">
    <property type="entry name" value="CheY-like_superfamily"/>
</dbReference>
<dbReference type="KEGG" id="azo:azo0357"/>
<dbReference type="EMBL" id="AM406670">
    <property type="protein sequence ID" value="CAL92974.1"/>
    <property type="molecule type" value="Genomic_DNA"/>
</dbReference>
<evidence type="ECO:0008006" key="3">
    <source>
        <dbReference type="Google" id="ProtNLM"/>
    </source>
</evidence>
<accession>A1K2B9</accession>